<proteinExistence type="predicted"/>
<keyword evidence="1" id="KW-0812">Transmembrane</keyword>
<dbReference type="Pfam" id="PF19703">
    <property type="entry name" value="DUF6201"/>
    <property type="match status" value="1"/>
</dbReference>
<dbReference type="InterPro" id="IPR045681">
    <property type="entry name" value="DUF6201"/>
</dbReference>
<sequence length="138" mass="16175">MKKIIKIIMKIIIGICYFAFFYWLCLFSSSSFYGDFNLYTTIRSDSGEYYANIYKHLPTSPISIVQILGGNKYFTVLYNKKGEELWRVSYFDYIDEESVFDMMSFPDDVGMEGNFICLTNHGLDGHDFSKTIRNHKLQ</sequence>
<reference evidence="2 3" key="1">
    <citation type="journal article" date="2017" name="MBio">
        <title>Type VI secretion-mediated competition in the bee gut microbiome.</title>
        <authorList>
            <person name="Steele M.I."/>
            <person name="Kwong W.K."/>
            <person name="Powell J.E."/>
            <person name="Whiteley M."/>
            <person name="Moran N.A."/>
        </authorList>
    </citation>
    <scope>NUCLEOTIDE SEQUENCE [LARGE SCALE GENOMIC DNA]</scope>
    <source>
        <strain evidence="2 3">Occ4-2</strain>
    </source>
</reference>
<protein>
    <submittedName>
        <fullName evidence="2">Uncharacterized protein</fullName>
    </submittedName>
</protein>
<dbReference type="Proteomes" id="UP000231484">
    <property type="component" value="Unassembled WGS sequence"/>
</dbReference>
<accession>A0A2N9XKY5</accession>
<comment type="caution">
    <text evidence="2">The sequence shown here is derived from an EMBL/GenBank/DDBJ whole genome shotgun (WGS) entry which is preliminary data.</text>
</comment>
<evidence type="ECO:0000313" key="3">
    <source>
        <dbReference type="Proteomes" id="UP000231484"/>
    </source>
</evidence>
<dbReference type="EMBL" id="MEIQ01000051">
    <property type="protein sequence ID" value="PIT48990.1"/>
    <property type="molecule type" value="Genomic_DNA"/>
</dbReference>
<evidence type="ECO:0000256" key="1">
    <source>
        <dbReference type="SAM" id="Phobius"/>
    </source>
</evidence>
<feature type="transmembrane region" description="Helical" evidence="1">
    <location>
        <begin position="7"/>
        <end position="24"/>
    </location>
</feature>
<name>A0A2N9XKY5_9NEIS</name>
<gene>
    <name evidence="2" type="ORF">BHC48_08955</name>
</gene>
<dbReference type="AlphaFoldDB" id="A0A2N9XKY5"/>
<keyword evidence="1" id="KW-0472">Membrane</keyword>
<organism evidence="2 3">
    <name type="scientific">Snodgrassella alvi</name>
    <dbReference type="NCBI Taxonomy" id="1196083"/>
    <lineage>
        <taxon>Bacteria</taxon>
        <taxon>Pseudomonadati</taxon>
        <taxon>Pseudomonadota</taxon>
        <taxon>Betaproteobacteria</taxon>
        <taxon>Neisseriales</taxon>
        <taxon>Neisseriaceae</taxon>
        <taxon>Snodgrassella</taxon>
    </lineage>
</organism>
<evidence type="ECO:0000313" key="2">
    <source>
        <dbReference type="EMBL" id="PIT48990.1"/>
    </source>
</evidence>
<keyword evidence="1" id="KW-1133">Transmembrane helix</keyword>